<protein>
    <submittedName>
        <fullName evidence="2">Uncharacterized protein</fullName>
    </submittedName>
</protein>
<dbReference type="AlphaFoldDB" id="A0A8T2YAY6"/>
<proteinExistence type="predicted"/>
<keyword evidence="3" id="KW-1185">Reference proteome</keyword>
<dbReference type="PANTHER" id="PTHR31170:SF24">
    <property type="match status" value="1"/>
</dbReference>
<organism evidence="2 3">
    <name type="scientific">Populus deltoides</name>
    <name type="common">Eastern poplar</name>
    <name type="synonym">Eastern cottonwood</name>
    <dbReference type="NCBI Taxonomy" id="3696"/>
    <lineage>
        <taxon>Eukaryota</taxon>
        <taxon>Viridiplantae</taxon>
        <taxon>Streptophyta</taxon>
        <taxon>Embryophyta</taxon>
        <taxon>Tracheophyta</taxon>
        <taxon>Spermatophyta</taxon>
        <taxon>Magnoliopsida</taxon>
        <taxon>eudicotyledons</taxon>
        <taxon>Gunneridae</taxon>
        <taxon>Pentapetalae</taxon>
        <taxon>rosids</taxon>
        <taxon>fabids</taxon>
        <taxon>Malpighiales</taxon>
        <taxon>Salicaceae</taxon>
        <taxon>Saliceae</taxon>
        <taxon>Populus</taxon>
    </lineage>
</organism>
<sequence length="497" mass="57738">MGKGKFTASDSNMKNDVEKASASNIEEDKASASDIDEDTNKASASDIDEDTNKASASDIDEDTNKASASNMKMAWDLDEGYYEIDNKEWELRNIWLDLEGLKELPPQKDRADECCIYRVPNSLRDRNPEAYTPQLISIGPFHHNDERLETMETLKRRYQGEFLKRNDMDEKNFMDFLRRIQKKEESIRLCYSGSFRIHTERFVKMIVLDAVFIIEFLKDSYDDDFPQNLDTRMISCIGEDLMLLENQLPFSVIDCIYSEFYHPRQDDISFLDLATRHFGKYHLAQRPESTPPTEVWHFTDLLMNFMLKGALERENRSKPIKLKYSAVTLRKAGVKFQATEDKCLFNVHFENGVLKIPLLEVDDSLERFVRNVMAWEQCYKPGEAYISNYFKFMDYLIDRSEDVALLAEEEIIKNWLGDDAAVSKLMNNLSQRCEKTSYYSDICQALNAYYENPWNRRKATLKLVYFSNLWRGTGTVAAAFLLILTLIQTITSLKASL</sequence>
<gene>
    <name evidence="2" type="ORF">H0E87_013879</name>
</gene>
<dbReference type="Pfam" id="PF03140">
    <property type="entry name" value="DUF247"/>
    <property type="match status" value="1"/>
</dbReference>
<dbReference type="EMBL" id="JACEGQ020000007">
    <property type="protein sequence ID" value="KAH8502348.1"/>
    <property type="molecule type" value="Genomic_DNA"/>
</dbReference>
<dbReference type="PANTHER" id="PTHR31170">
    <property type="entry name" value="BNAC04G53230D PROTEIN"/>
    <property type="match status" value="1"/>
</dbReference>
<evidence type="ECO:0000313" key="2">
    <source>
        <dbReference type="EMBL" id="KAH8502348.1"/>
    </source>
</evidence>
<dbReference type="InterPro" id="IPR004158">
    <property type="entry name" value="DUF247_pln"/>
</dbReference>
<accession>A0A8T2YAY6</accession>
<comment type="caution">
    <text evidence="2">The sequence shown here is derived from an EMBL/GenBank/DDBJ whole genome shotgun (WGS) entry which is preliminary data.</text>
</comment>
<feature type="region of interest" description="Disordered" evidence="1">
    <location>
        <begin position="1"/>
        <end position="66"/>
    </location>
</feature>
<name>A0A8T2YAY6_POPDE</name>
<evidence type="ECO:0000256" key="1">
    <source>
        <dbReference type="SAM" id="MobiDB-lite"/>
    </source>
</evidence>
<reference evidence="2" key="1">
    <citation type="journal article" date="2021" name="J. Hered.">
        <title>Genome Assembly of Salicaceae Populus deltoides (Eastern Cottonwood) I-69 Based on Nanopore Sequencing and Hi-C Technologies.</title>
        <authorList>
            <person name="Bai S."/>
            <person name="Wu H."/>
            <person name="Zhang J."/>
            <person name="Pan Z."/>
            <person name="Zhao W."/>
            <person name="Li Z."/>
            <person name="Tong C."/>
        </authorList>
    </citation>
    <scope>NUCLEOTIDE SEQUENCE</scope>
    <source>
        <tissue evidence="2">Leaf</tissue>
    </source>
</reference>
<evidence type="ECO:0000313" key="3">
    <source>
        <dbReference type="Proteomes" id="UP000807159"/>
    </source>
</evidence>
<dbReference type="Proteomes" id="UP000807159">
    <property type="component" value="Chromosome 7"/>
</dbReference>